<reference evidence="2 3" key="1">
    <citation type="submission" date="2019-05" db="EMBL/GenBank/DDBJ databases">
        <title>Erythrobacter marisflavi sp. nov., isolated from isolated from water of an estuary environment.</title>
        <authorList>
            <person name="Yoon J.-H."/>
        </authorList>
    </citation>
    <scope>NUCLEOTIDE SEQUENCE [LARGE SCALE GENOMIC DNA]</scope>
    <source>
        <strain evidence="2 3">KEM-5</strain>
    </source>
</reference>
<dbReference type="AlphaFoldDB" id="A0A5S3NYP3"/>
<gene>
    <name evidence="2" type="ORF">FEV51_12670</name>
</gene>
<evidence type="ECO:0000313" key="3">
    <source>
        <dbReference type="Proteomes" id="UP000309668"/>
    </source>
</evidence>
<keyword evidence="1" id="KW-0732">Signal</keyword>
<dbReference type="RefSeq" id="WP_138619443.1">
    <property type="nucleotide sequence ID" value="NZ_VCAO01000012.1"/>
</dbReference>
<evidence type="ECO:0000313" key="2">
    <source>
        <dbReference type="EMBL" id="TMM45326.1"/>
    </source>
</evidence>
<feature type="chain" id="PRO_5024388054" description="ChaN family lipoprotein" evidence="1">
    <location>
        <begin position="20"/>
        <end position="314"/>
    </location>
</feature>
<protein>
    <recommendedName>
        <fullName evidence="4">ChaN family lipoprotein</fullName>
    </recommendedName>
</protein>
<comment type="caution">
    <text evidence="2">The sequence shown here is derived from an EMBL/GenBank/DDBJ whole genome shotgun (WGS) entry which is preliminary data.</text>
</comment>
<accession>A0A5S3NYP3</accession>
<dbReference type="EMBL" id="VCAO01000012">
    <property type="protein sequence ID" value="TMM45326.1"/>
    <property type="molecule type" value="Genomic_DNA"/>
</dbReference>
<dbReference type="PROSITE" id="PS51257">
    <property type="entry name" value="PROKAR_LIPOPROTEIN"/>
    <property type="match status" value="1"/>
</dbReference>
<feature type="signal peptide" evidence="1">
    <location>
        <begin position="1"/>
        <end position="19"/>
    </location>
</feature>
<evidence type="ECO:0000256" key="1">
    <source>
        <dbReference type="SAM" id="SignalP"/>
    </source>
</evidence>
<organism evidence="2 3">
    <name type="scientific">Qipengyuania marisflavi</name>
    <dbReference type="NCBI Taxonomy" id="2486356"/>
    <lineage>
        <taxon>Bacteria</taxon>
        <taxon>Pseudomonadati</taxon>
        <taxon>Pseudomonadota</taxon>
        <taxon>Alphaproteobacteria</taxon>
        <taxon>Sphingomonadales</taxon>
        <taxon>Erythrobacteraceae</taxon>
        <taxon>Qipengyuania</taxon>
    </lineage>
</organism>
<dbReference type="OrthoDB" id="1409169at2"/>
<dbReference type="Proteomes" id="UP000309668">
    <property type="component" value="Unassembled WGS sequence"/>
</dbReference>
<keyword evidence="3" id="KW-1185">Reference proteome</keyword>
<proteinExistence type="predicted"/>
<evidence type="ECO:0008006" key="4">
    <source>
        <dbReference type="Google" id="ProtNLM"/>
    </source>
</evidence>
<sequence length="314" mass="34000">MRNAILPLLFLAFAGCAKGPVATTTELVAQDSLCTSPDGWHAVVQRDPKFVVFGELHGTREAPAFFGSLACSLATDGEVILIAIEFSPYHDDALQEAWNSDEEDFENLLLQAGWRGRRDGVGSEAMFELVRDLHRLRMAGHAIDITAFNGAGSEDQREKFAHLPGQGPHEAAQAENVANAAEKRSYDRVLVLVGNLHAQKQPIDFGRGAFDPMAMRLGAYGSVLSLNVKYDAGTSWSCQLRADFDPKTDGSPTDADIECGPHPAGATGFFDRKAFIEVVDQTPDSAGTSFDGFFWLGPITASPPKAPTEDEIMR</sequence>
<name>A0A5S3NYP3_9SPHN</name>